<dbReference type="Proteomes" id="UP000753802">
    <property type="component" value="Unassembled WGS sequence"/>
</dbReference>
<comment type="caution">
    <text evidence="1">The sequence shown here is derived from an EMBL/GenBank/DDBJ whole genome shotgun (WGS) entry which is preliminary data.</text>
</comment>
<sequence>MNKTYGDRGSYRMREKMAKSTKEEVLKTIAAALPGEVKASSLVIDSLRSYDEPFSLSYDLKFDFTEDVVYFNPLLGEAMKKNPFSSARRLYPVEMPSKMNEVYILNMEIPKGYAVDEMPKSVRFKLNDTDGMFEYLVSKSAERLQMRCRIALNKANFANEDYESLREFFSFVIQKQGEQIVFKKIKS</sequence>
<organism evidence="1 2">
    <name type="scientific">Sediminibacterium roseum</name>
    <dbReference type="NCBI Taxonomy" id="1978412"/>
    <lineage>
        <taxon>Bacteria</taxon>
        <taxon>Pseudomonadati</taxon>
        <taxon>Bacteroidota</taxon>
        <taxon>Chitinophagia</taxon>
        <taxon>Chitinophagales</taxon>
        <taxon>Chitinophagaceae</taxon>
        <taxon>Sediminibacterium</taxon>
    </lineage>
</organism>
<reference evidence="1 2" key="1">
    <citation type="submission" date="2020-01" db="EMBL/GenBank/DDBJ databases">
        <title>Genome analysis.</title>
        <authorList>
            <person name="Wu S."/>
            <person name="Wang G."/>
        </authorList>
    </citation>
    <scope>NUCLEOTIDE SEQUENCE [LARGE SCALE GENOMIC DNA]</scope>
    <source>
        <strain evidence="1 2">SYL130</strain>
    </source>
</reference>
<dbReference type="EMBL" id="JAACJS010000015">
    <property type="protein sequence ID" value="NCI50676.1"/>
    <property type="molecule type" value="Genomic_DNA"/>
</dbReference>
<dbReference type="RefSeq" id="WP_161818992.1">
    <property type="nucleotide sequence ID" value="NZ_JAACJS010000015.1"/>
</dbReference>
<evidence type="ECO:0000313" key="1">
    <source>
        <dbReference type="EMBL" id="NCI50676.1"/>
    </source>
</evidence>
<dbReference type="Gene3D" id="2.60.120.1130">
    <property type="match status" value="1"/>
</dbReference>
<keyword evidence="2" id="KW-1185">Reference proteome</keyword>
<accession>A0ABX0A0I6</accession>
<evidence type="ECO:0008006" key="3">
    <source>
        <dbReference type="Google" id="ProtNLM"/>
    </source>
</evidence>
<name>A0ABX0A0I6_9BACT</name>
<gene>
    <name evidence="1" type="ORF">GWC95_12130</name>
</gene>
<evidence type="ECO:0000313" key="2">
    <source>
        <dbReference type="Proteomes" id="UP000753802"/>
    </source>
</evidence>
<protein>
    <recommendedName>
        <fullName evidence="3">DUF3858 domain-containing protein</fullName>
    </recommendedName>
</protein>
<proteinExistence type="predicted"/>